<protein>
    <submittedName>
        <fullName evidence="1">Uncharacterized protein</fullName>
    </submittedName>
</protein>
<proteinExistence type="predicted"/>
<evidence type="ECO:0000313" key="1">
    <source>
        <dbReference type="EMBL" id="GKX32332.1"/>
    </source>
</evidence>
<dbReference type="AlphaFoldDB" id="A0A9W5YE77"/>
<dbReference type="InterPro" id="IPR029063">
    <property type="entry name" value="SAM-dependent_MTases_sf"/>
</dbReference>
<accession>A0A9W5YE77</accession>
<gene>
    <name evidence="1" type="ORF">SH1V18_48120</name>
</gene>
<dbReference type="Gene3D" id="3.40.50.150">
    <property type="entry name" value="Vaccinia Virus protein VP39"/>
    <property type="match status" value="1"/>
</dbReference>
<keyword evidence="2" id="KW-1185">Reference proteome</keyword>
<dbReference type="SUPFAM" id="SSF53335">
    <property type="entry name" value="S-adenosyl-L-methionine-dependent methyltransferases"/>
    <property type="match status" value="1"/>
</dbReference>
<dbReference type="RefSeq" id="WP_281819820.1">
    <property type="nucleotide sequence ID" value="NZ_BRLB01000032.1"/>
</dbReference>
<evidence type="ECO:0000313" key="2">
    <source>
        <dbReference type="Proteomes" id="UP001144256"/>
    </source>
</evidence>
<dbReference type="EMBL" id="BRLB01000032">
    <property type="protein sequence ID" value="GKX32332.1"/>
    <property type="molecule type" value="Genomic_DNA"/>
</dbReference>
<reference evidence="1" key="1">
    <citation type="submission" date="2022-06" db="EMBL/GenBank/DDBJ databases">
        <title>Vallitalea longa sp. nov., an anaerobic bacterium isolated from marine sediment.</title>
        <authorList>
            <person name="Hirano S."/>
            <person name="Terahara T."/>
            <person name="Mori K."/>
            <person name="Hamada M."/>
            <person name="Matsumoto R."/>
            <person name="Kobayashi T."/>
        </authorList>
    </citation>
    <scope>NUCLEOTIDE SEQUENCE</scope>
    <source>
        <strain evidence="1">SH18-1</strain>
    </source>
</reference>
<organism evidence="1 2">
    <name type="scientific">Vallitalea longa</name>
    <dbReference type="NCBI Taxonomy" id="2936439"/>
    <lineage>
        <taxon>Bacteria</taxon>
        <taxon>Bacillati</taxon>
        <taxon>Bacillota</taxon>
        <taxon>Clostridia</taxon>
        <taxon>Lachnospirales</taxon>
        <taxon>Vallitaleaceae</taxon>
        <taxon>Vallitalea</taxon>
    </lineage>
</organism>
<sequence>MYKSLGKKEIQTMYSYLESKFGREKTSQFLLEEGIKPLTNRVGKQLTSFMAFPQRGTEGSCGWKGNLSPKVSKALIDYIIDYKNYYNQKTNLKVIDAMGGSGTLKLLCDNLNISCSSYDLNPNYQHGVGGWNAITDDLPESADIINIHPPYYNAVTYSGNVWGNQPYPGDLSRCSCYKEFIEKLNIVNQKLFLSLRKGGRLLITVGDVRKNGKFFSIQQDMAKFGKLESFIVKAQYNCSSDNRTYKKPFIPIVTEYVMVFMKDKSFIVNISYIKHTTVDIQKAANVTWYQLIKDTFEYLGGYTSLSKLNKVLANTKKAKCNPHFKERIRATIYENGDFVRVNRGFYKLVYAS</sequence>
<comment type="caution">
    <text evidence="1">The sequence shown here is derived from an EMBL/GenBank/DDBJ whole genome shotgun (WGS) entry which is preliminary data.</text>
</comment>
<name>A0A9W5YE77_9FIRM</name>
<dbReference type="Proteomes" id="UP001144256">
    <property type="component" value="Unassembled WGS sequence"/>
</dbReference>